<evidence type="ECO:0000313" key="1">
    <source>
        <dbReference type="EMBL" id="OHA42602.1"/>
    </source>
</evidence>
<dbReference type="EMBL" id="MHSK01000009">
    <property type="protein sequence ID" value="OHA42602.1"/>
    <property type="molecule type" value="Genomic_DNA"/>
</dbReference>
<evidence type="ECO:0000313" key="2">
    <source>
        <dbReference type="Proteomes" id="UP000177269"/>
    </source>
</evidence>
<organism evidence="1 2">
    <name type="scientific">Candidatus Taylorbacteria bacterium RIFCSPLOWO2_12_FULL_43_20</name>
    <dbReference type="NCBI Taxonomy" id="1802332"/>
    <lineage>
        <taxon>Bacteria</taxon>
        <taxon>Candidatus Tayloriibacteriota</taxon>
    </lineage>
</organism>
<reference evidence="1 2" key="1">
    <citation type="journal article" date="2016" name="Nat. Commun.">
        <title>Thousands of microbial genomes shed light on interconnected biogeochemical processes in an aquifer system.</title>
        <authorList>
            <person name="Anantharaman K."/>
            <person name="Brown C.T."/>
            <person name="Hug L.A."/>
            <person name="Sharon I."/>
            <person name="Castelle C.J."/>
            <person name="Probst A.J."/>
            <person name="Thomas B.C."/>
            <person name="Singh A."/>
            <person name="Wilkins M.J."/>
            <person name="Karaoz U."/>
            <person name="Brodie E.L."/>
            <person name="Williams K.H."/>
            <person name="Hubbard S.S."/>
            <person name="Banfield J.F."/>
        </authorList>
    </citation>
    <scope>NUCLEOTIDE SEQUENCE [LARGE SCALE GENOMIC DNA]</scope>
</reference>
<dbReference type="SUPFAM" id="SSF50475">
    <property type="entry name" value="FMN-binding split barrel"/>
    <property type="match status" value="1"/>
</dbReference>
<protein>
    <recommendedName>
        <fullName evidence="3">Pyridoxamine 5'-phosphate oxidase putative domain-containing protein</fullName>
    </recommendedName>
</protein>
<gene>
    <name evidence="1" type="ORF">A3G52_00090</name>
</gene>
<accession>A0A1G2P4P3</accession>
<dbReference type="Proteomes" id="UP000177269">
    <property type="component" value="Unassembled WGS sequence"/>
</dbReference>
<dbReference type="InterPro" id="IPR012349">
    <property type="entry name" value="Split_barrel_FMN-bd"/>
</dbReference>
<evidence type="ECO:0008006" key="3">
    <source>
        <dbReference type="Google" id="ProtNLM"/>
    </source>
</evidence>
<dbReference type="AlphaFoldDB" id="A0A1G2P4P3"/>
<comment type="caution">
    <text evidence="1">The sequence shown here is derived from an EMBL/GenBank/DDBJ whole genome shotgun (WGS) entry which is preliminary data.</text>
</comment>
<proteinExistence type="predicted"/>
<sequence>MKNKSTKKVFSAAKLRKIALQYLEENRLMSIAVCKGKRPWAATVFFAHDKSFNVLFFSRPDTVHARFAKENNLIAGTVNHKQGKTGSVKGIQFEGMCQLVSEKDLGKFYRIFNRRFSWAKKFENDHKLFIIRLKNLYMIDDEQFGHFYRVSIPI</sequence>
<dbReference type="Gene3D" id="2.30.110.10">
    <property type="entry name" value="Electron Transport, Fmn-binding Protein, Chain A"/>
    <property type="match status" value="1"/>
</dbReference>
<name>A0A1G2P4P3_9BACT</name>